<dbReference type="Proteomes" id="UP001519460">
    <property type="component" value="Unassembled WGS sequence"/>
</dbReference>
<sequence>MRGGSGRTQGKPLWGDRRGDIEDDEEYTGRSKSAAKKNIFDDDVSIEAAKKIITSSKFGADDDFEEDAEIIGIDGNTAVRYVPSPAYLRSNPPAPEPKHSFGSFQKAAGLGHVRSHSLTIAPQKSGGDSFPKISMVSGDFHSAGSSSSLSIEDAVGSGGRKGPQDMEQMQQEIQLLKRRLLAAKRERWTKLPVELTLRRIMKGEPYSLEPYRALEDKLALLDQAVALMDGNAITAAVLHLRATVKRSTFQHELLLRPVAANHFLSFLRGHYDHVELVDTLSMLGRTEEAAIVKYQQACNSRDASTKVSMLKTCLRAHFQADPTLSGDAALVRQHVDLLERQRPIEDSDARLEAEGRTRLFQEFPRRRSLVDMPVTTTLFYCCLYHYHQPENNFASPLALKKNYELPERQYVWTALSARAKARGWTDIELLLTSKGWFGGKKMKAAIGFDKVVEILYKFQAPPDILTKYLELVDDLETRLNLSRKTGCRKVTIETLIKMKDRAGVEEFARKHSGTLEGQHALSVLRDETIRWK</sequence>
<dbReference type="PANTHER" id="PTHR13364:SF6">
    <property type="entry name" value="SPERMATOGENESIS-DEFECTIVE PROTEIN 39 HOMOLOG"/>
    <property type="match status" value="1"/>
</dbReference>
<evidence type="ECO:0000256" key="1">
    <source>
        <dbReference type="ARBA" id="ARBA00004412"/>
    </source>
</evidence>
<evidence type="ECO:0000313" key="8">
    <source>
        <dbReference type="Proteomes" id="UP001519460"/>
    </source>
</evidence>
<organism evidence="7 8">
    <name type="scientific">Batillaria attramentaria</name>
    <dbReference type="NCBI Taxonomy" id="370345"/>
    <lineage>
        <taxon>Eukaryota</taxon>
        <taxon>Metazoa</taxon>
        <taxon>Spiralia</taxon>
        <taxon>Lophotrochozoa</taxon>
        <taxon>Mollusca</taxon>
        <taxon>Gastropoda</taxon>
        <taxon>Caenogastropoda</taxon>
        <taxon>Sorbeoconcha</taxon>
        <taxon>Cerithioidea</taxon>
        <taxon>Batillariidae</taxon>
        <taxon>Batillaria</taxon>
    </lineage>
</organism>
<dbReference type="EMBL" id="JACVVK020000169">
    <property type="protein sequence ID" value="KAK7487131.1"/>
    <property type="molecule type" value="Genomic_DNA"/>
</dbReference>
<proteinExistence type="predicted"/>
<keyword evidence="4" id="KW-0967">Endosome</keyword>
<evidence type="ECO:0000256" key="4">
    <source>
        <dbReference type="ARBA" id="ARBA00022753"/>
    </source>
</evidence>
<evidence type="ECO:0008006" key="9">
    <source>
        <dbReference type="Google" id="ProtNLM"/>
    </source>
</evidence>
<dbReference type="InterPro" id="IPR040057">
    <property type="entry name" value="Spe-39"/>
</dbReference>
<evidence type="ECO:0000256" key="6">
    <source>
        <dbReference type="SAM" id="MobiDB-lite"/>
    </source>
</evidence>
<keyword evidence="8" id="KW-1185">Reference proteome</keyword>
<protein>
    <recommendedName>
        <fullName evidence="9">VPS33B-interacting protein in apical-basolateral polarity regulator</fullName>
    </recommendedName>
</protein>
<keyword evidence="5" id="KW-0968">Cytoplasmic vesicle</keyword>
<evidence type="ECO:0000256" key="3">
    <source>
        <dbReference type="ARBA" id="ARBA00004603"/>
    </source>
</evidence>
<comment type="subcellular location">
    <subcellularLocation>
        <location evidence="2">Cytoplasmic vesicle</location>
    </subcellularLocation>
    <subcellularLocation>
        <location evidence="1">Early endosome</location>
    </subcellularLocation>
    <subcellularLocation>
        <location evidence="3">Late endosome</location>
    </subcellularLocation>
</comment>
<evidence type="ECO:0000256" key="2">
    <source>
        <dbReference type="ARBA" id="ARBA00004541"/>
    </source>
</evidence>
<dbReference type="PANTHER" id="PTHR13364">
    <property type="entry name" value="DEFECTIVE SPERMATOGENESIS PROTEIN 39"/>
    <property type="match status" value="1"/>
</dbReference>
<dbReference type="GO" id="GO:0005770">
    <property type="term" value="C:late endosome"/>
    <property type="evidence" value="ECO:0007669"/>
    <property type="project" value="UniProtKB-SubCell"/>
</dbReference>
<dbReference type="GO" id="GO:0005769">
    <property type="term" value="C:early endosome"/>
    <property type="evidence" value="ECO:0007669"/>
    <property type="project" value="UniProtKB-SubCell"/>
</dbReference>
<dbReference type="InterPro" id="IPR038132">
    <property type="entry name" value="Vps16_C_sf"/>
</dbReference>
<accession>A0ABD0KJF0</accession>
<dbReference type="AlphaFoldDB" id="A0ABD0KJF0"/>
<reference evidence="7 8" key="1">
    <citation type="journal article" date="2023" name="Sci. Data">
        <title>Genome assembly of the Korean intertidal mud-creeper Batillaria attramentaria.</title>
        <authorList>
            <person name="Patra A.K."/>
            <person name="Ho P.T."/>
            <person name="Jun S."/>
            <person name="Lee S.J."/>
            <person name="Kim Y."/>
            <person name="Won Y.J."/>
        </authorList>
    </citation>
    <scope>NUCLEOTIDE SEQUENCE [LARGE SCALE GENOMIC DNA]</scope>
    <source>
        <strain evidence="7">Wonlab-2016</strain>
    </source>
</reference>
<feature type="region of interest" description="Disordered" evidence="6">
    <location>
        <begin position="1"/>
        <end position="33"/>
    </location>
</feature>
<comment type="caution">
    <text evidence="7">The sequence shown here is derived from an EMBL/GenBank/DDBJ whole genome shotgun (WGS) entry which is preliminary data.</text>
</comment>
<dbReference type="Gene3D" id="1.10.150.780">
    <property type="entry name" value="Vps16, C-terminal region"/>
    <property type="match status" value="1"/>
</dbReference>
<evidence type="ECO:0000313" key="7">
    <source>
        <dbReference type="EMBL" id="KAK7487131.1"/>
    </source>
</evidence>
<gene>
    <name evidence="7" type="ORF">BaRGS_00021626</name>
</gene>
<evidence type="ECO:0000256" key="5">
    <source>
        <dbReference type="ARBA" id="ARBA00023329"/>
    </source>
</evidence>
<name>A0ABD0KJF0_9CAEN</name>